<comment type="caution">
    <text evidence="1">The sequence shown here is derived from an EMBL/GenBank/DDBJ whole genome shotgun (WGS) entry which is preliminary data.</text>
</comment>
<dbReference type="EMBL" id="CAJJDP010000001">
    <property type="protein sequence ID" value="CAD8132301.1"/>
    <property type="molecule type" value="Genomic_DNA"/>
</dbReference>
<dbReference type="OMA" id="IYIHECK"/>
<dbReference type="OrthoDB" id="307230at2759"/>
<sequence>MVEQTQLILGCNRIIWQSNDRKEKIYEIRQVKKDAHFLKLYWTKGPGYRTLKKGKWYRFKNYKIVNNILQPIPNVYFEYNEIKKPDKKELKIEDMREPYSNLLGIIQDEGDVDEFSRQYPFRVIEILLLDGNTVQVLLKNRFATERKEKFQTGEIIYIYGCRKHIHPQNQEFWYSSLTNNTKIKFDLQTIRQHVSKHNFGRILKLKTGFNDQDEATGQVQ</sequence>
<gene>
    <name evidence="1" type="ORF">POCTA_138.1.T0030364</name>
</gene>
<evidence type="ECO:0000313" key="1">
    <source>
        <dbReference type="EMBL" id="CAD8132301.1"/>
    </source>
</evidence>
<evidence type="ECO:0000313" key="2">
    <source>
        <dbReference type="Proteomes" id="UP000683925"/>
    </source>
</evidence>
<organism evidence="1 2">
    <name type="scientific">Paramecium octaurelia</name>
    <dbReference type="NCBI Taxonomy" id="43137"/>
    <lineage>
        <taxon>Eukaryota</taxon>
        <taxon>Sar</taxon>
        <taxon>Alveolata</taxon>
        <taxon>Ciliophora</taxon>
        <taxon>Intramacronucleata</taxon>
        <taxon>Oligohymenophorea</taxon>
        <taxon>Peniculida</taxon>
        <taxon>Parameciidae</taxon>
        <taxon>Paramecium</taxon>
    </lineage>
</organism>
<proteinExistence type="predicted"/>
<keyword evidence="2" id="KW-1185">Reference proteome</keyword>
<name>A0A8S1RTK9_PAROT</name>
<accession>A0A8S1RTK9</accession>
<protein>
    <submittedName>
        <fullName evidence="1">Uncharacterized protein</fullName>
    </submittedName>
</protein>
<dbReference type="AlphaFoldDB" id="A0A8S1RTK9"/>
<dbReference type="Proteomes" id="UP000683925">
    <property type="component" value="Unassembled WGS sequence"/>
</dbReference>
<reference evidence="1" key="1">
    <citation type="submission" date="2021-01" db="EMBL/GenBank/DDBJ databases">
        <authorList>
            <consortium name="Genoscope - CEA"/>
            <person name="William W."/>
        </authorList>
    </citation>
    <scope>NUCLEOTIDE SEQUENCE</scope>
</reference>